<dbReference type="eggNOG" id="COG4249">
    <property type="taxonomic scope" value="Bacteria"/>
</dbReference>
<keyword evidence="3" id="KW-1185">Reference proteome</keyword>
<dbReference type="Gene3D" id="3.40.50.1460">
    <property type="match status" value="1"/>
</dbReference>
<dbReference type="SUPFAM" id="SSF52129">
    <property type="entry name" value="Caspase-like"/>
    <property type="match status" value="1"/>
</dbReference>
<gene>
    <name evidence="2" type="ORF">PROH_06665</name>
</gene>
<evidence type="ECO:0000259" key="1">
    <source>
        <dbReference type="Pfam" id="PF00656"/>
    </source>
</evidence>
<proteinExistence type="predicted"/>
<dbReference type="PANTHER" id="PTHR48104">
    <property type="entry name" value="METACASPASE-4"/>
    <property type="match status" value="1"/>
</dbReference>
<name>A0A0M2PY41_PROHO</name>
<sequence>MTLKRRDFLKSIGLATAALGLWDTGWPLLGDRYGQALAQPARRKLALLVGLDRYGSAARDCPPLRGCLMDLELQRQTLIYRYGFQPEDIVTLTDQAATRSAIETTFLEHLVQQARPDDVVVFHFSGYGSQIQGAEPDDLQPSLVAADSALPRSPRDQVNDLPLATLGLLLRALDCDRVITVLDTSHAIPPQTTPPLAVRWRSRLPSAQGDWNPDIVAVQDALRQRALRPQVPGLYLQGSDPHTPALELDLESFAVGAFTASLTQQLWQELPNNPLTVTWQRALSRLINVTGISQHPTLDGETSNRPSLGSWGLVPMSSQGVDGSITRVDSNGEVRLWFGGMSPTALKTLGYNSQFTVVTGEETGSVQPDSPSDPDRSPLSLKVQWRDRLTAAAYLTQGYPENLAQLAPGQGIQEKVRWLPRSPQLTIGLEPQLDRIERIDATSAFAAMGQVEAITMGDRAVDYVFGRLQALQSQSLNTNPDGSLSVSIHRYGLCAPGQEVLPGTISSADEAVKTAVQRLGSRFRSLLALKLLRSLINTDSTRVPLKLEFKDLTLDLPLARYVAERAVGLSPWYSWRNGSSALHFPLPQSHTLRYQCQNLGNQPLYGLLIATRPDGSFALGYPPSLNTAAQQPAKSWVFPPFSATIAIDYPSSLDWVVTTPTTAMELFCVVSTAPFPRTLQVLAPSWEDTFKPLRPVANPLGAIESLLEDLYQGSRGVLPPADAGDTVPLEVSQWAVVRLTGQVQG</sequence>
<dbReference type="InterPro" id="IPR029030">
    <property type="entry name" value="Caspase-like_dom_sf"/>
</dbReference>
<accession>A0A0M2PY41</accession>
<dbReference type="InterPro" id="IPR011189">
    <property type="entry name" value="UCP_caspase_lke"/>
</dbReference>
<reference evidence="2" key="1">
    <citation type="submission" date="2012-04" db="EMBL/GenBank/DDBJ databases">
        <authorList>
            <person name="Borisov I.G."/>
            <person name="Ivanikova N.V."/>
            <person name="Pinevich A.V."/>
        </authorList>
    </citation>
    <scope>NUCLEOTIDE SEQUENCE</scope>
    <source>
        <strain evidence="2">CALU 1027</strain>
    </source>
</reference>
<dbReference type="OrthoDB" id="505527at2"/>
<dbReference type="RefSeq" id="WP_017710798.1">
    <property type="nucleotide sequence ID" value="NZ_KB235933.1"/>
</dbReference>
<dbReference type="Proteomes" id="UP000034681">
    <property type="component" value="Unassembled WGS sequence"/>
</dbReference>
<feature type="domain" description="Peptidase C14 caspase" evidence="1">
    <location>
        <begin position="43"/>
        <end position="300"/>
    </location>
</feature>
<dbReference type="PIRSF" id="PIRSF007398">
    <property type="entry name" value="Sll0148_caspase"/>
    <property type="match status" value="1"/>
</dbReference>
<dbReference type="EMBL" id="AJTX02000004">
    <property type="protein sequence ID" value="KKI99593.1"/>
    <property type="molecule type" value="Genomic_DNA"/>
</dbReference>
<dbReference type="GO" id="GO:0006508">
    <property type="term" value="P:proteolysis"/>
    <property type="evidence" value="ECO:0007669"/>
    <property type="project" value="InterPro"/>
</dbReference>
<dbReference type="PANTHER" id="PTHR48104:SF30">
    <property type="entry name" value="METACASPASE-1"/>
    <property type="match status" value="1"/>
</dbReference>
<dbReference type="InterPro" id="IPR011600">
    <property type="entry name" value="Pept_C14_caspase"/>
</dbReference>
<dbReference type="PROSITE" id="PS51318">
    <property type="entry name" value="TAT"/>
    <property type="match status" value="1"/>
</dbReference>
<dbReference type="Pfam" id="PF00656">
    <property type="entry name" value="Peptidase_C14"/>
    <property type="match status" value="1"/>
</dbReference>
<comment type="caution">
    <text evidence="2">The sequence shown here is derived from an EMBL/GenBank/DDBJ whole genome shotgun (WGS) entry which is preliminary data.</text>
</comment>
<dbReference type="STRING" id="317619.GCA_000332315_00076"/>
<organism evidence="2 3">
    <name type="scientific">Prochlorothrix hollandica PCC 9006 = CALU 1027</name>
    <dbReference type="NCBI Taxonomy" id="317619"/>
    <lineage>
        <taxon>Bacteria</taxon>
        <taxon>Bacillati</taxon>
        <taxon>Cyanobacteriota</taxon>
        <taxon>Cyanophyceae</taxon>
        <taxon>Prochlorotrichales</taxon>
        <taxon>Prochlorotrichaceae</taxon>
        <taxon>Prochlorothrix</taxon>
    </lineage>
</organism>
<evidence type="ECO:0000313" key="2">
    <source>
        <dbReference type="EMBL" id="KKI99593.1"/>
    </source>
</evidence>
<dbReference type="InterPro" id="IPR006311">
    <property type="entry name" value="TAT_signal"/>
</dbReference>
<dbReference type="InterPro" id="IPR050452">
    <property type="entry name" value="Metacaspase"/>
</dbReference>
<dbReference type="GO" id="GO:0004197">
    <property type="term" value="F:cysteine-type endopeptidase activity"/>
    <property type="evidence" value="ECO:0007669"/>
    <property type="project" value="InterPro"/>
</dbReference>
<dbReference type="GO" id="GO:0005737">
    <property type="term" value="C:cytoplasm"/>
    <property type="evidence" value="ECO:0007669"/>
    <property type="project" value="TreeGrafter"/>
</dbReference>
<dbReference type="AlphaFoldDB" id="A0A0M2PY41"/>
<evidence type="ECO:0000313" key="3">
    <source>
        <dbReference type="Proteomes" id="UP000034681"/>
    </source>
</evidence>
<protein>
    <recommendedName>
        <fullName evidence="1">Peptidase C14 caspase domain-containing protein</fullName>
    </recommendedName>
</protein>